<accession>A0ABY9KXP2</accession>
<feature type="domain" description="TFIIB-type" evidence="2">
    <location>
        <begin position="5"/>
        <end position="41"/>
    </location>
</feature>
<sequence>MLVQYKCPNCGSDMEFDADSGTLSCPSCGRQENIETFPEENKIKEFSNEEVNEYHCENCGAEIITDSDTTATNCDFCGAPVVLADRLAGKLAPHEVIPFAITKEKAQEAFRKWCRNGRLTPKGFMTADRIKNITGIYVPFWLYDTETRAKVHAKATRVRTYTSGDYIYTETDHFELMRDVELHYNRVPTDASEKMNDQLMDKLEPFHYQGLKEFKMPYLTGYVAEKYNFDDKELFSRLKIKIDPYINSFVRSTMNGYSTVVPMEQQVNTKPKRASYALMPVWMVYYDYNQSVHTFAMNGQTGKVVGKPPISKGKVAAWFSSIAGGIFIAWKAFVLAAGGPLW</sequence>
<dbReference type="InterPro" id="IPR013137">
    <property type="entry name" value="Znf_TFIIB"/>
</dbReference>
<feature type="transmembrane region" description="Helical" evidence="1">
    <location>
        <begin position="315"/>
        <end position="337"/>
    </location>
</feature>
<evidence type="ECO:0000313" key="3">
    <source>
        <dbReference type="EMBL" id="WLV25641.1"/>
    </source>
</evidence>
<protein>
    <submittedName>
        <fullName evidence="3">TFIIB-type zinc ribbon-containing protein</fullName>
    </submittedName>
</protein>
<dbReference type="RefSeq" id="WP_348029433.1">
    <property type="nucleotide sequence ID" value="NZ_CP129113.1"/>
</dbReference>
<keyword evidence="1" id="KW-0812">Transmembrane</keyword>
<dbReference type="Gene3D" id="2.20.28.30">
    <property type="entry name" value="RNA polymerase ii, chain L"/>
    <property type="match status" value="2"/>
</dbReference>
<keyword evidence="1" id="KW-1133">Transmembrane helix</keyword>
<evidence type="ECO:0000313" key="4">
    <source>
        <dbReference type="Proteomes" id="UP001180087"/>
    </source>
</evidence>
<gene>
    <name evidence="3" type="ORF">QR721_05395</name>
</gene>
<evidence type="ECO:0000259" key="2">
    <source>
        <dbReference type="Pfam" id="PF08271"/>
    </source>
</evidence>
<dbReference type="PANTHER" id="PTHR37826">
    <property type="entry name" value="FLOTILLIN BAND_7_5 DOMAIN PROTEIN"/>
    <property type="match status" value="1"/>
</dbReference>
<dbReference type="Pfam" id="PF08271">
    <property type="entry name" value="Zn_Ribbon_TF"/>
    <property type="match status" value="1"/>
</dbReference>
<dbReference type="PANTHER" id="PTHR37826:SF3">
    <property type="entry name" value="J DOMAIN-CONTAINING PROTEIN"/>
    <property type="match status" value="1"/>
</dbReference>
<keyword evidence="4" id="KW-1185">Reference proteome</keyword>
<organism evidence="3 4">
    <name type="scientific">Aciduricibacillus chroicocephali</name>
    <dbReference type="NCBI Taxonomy" id="3054939"/>
    <lineage>
        <taxon>Bacteria</taxon>
        <taxon>Bacillati</taxon>
        <taxon>Bacillota</taxon>
        <taxon>Bacilli</taxon>
        <taxon>Bacillales</taxon>
        <taxon>Bacillaceae</taxon>
        <taxon>Aciduricibacillus</taxon>
    </lineage>
</organism>
<name>A0ABY9KXP2_9BACI</name>
<reference evidence="3" key="1">
    <citation type="submission" date="2023-06" db="EMBL/GenBank/DDBJ databases">
        <title>A Treasure from Seagulls: Isolation and Description of Aciduricobacillus qingdaonensis gen. nov., sp. nov., a Rare Obligately Uric Acid-utilizing Member in the Family Bacillaceae.</title>
        <authorList>
            <person name="Liu W."/>
            <person name="Wang B."/>
        </authorList>
    </citation>
    <scope>NUCLEOTIDE SEQUENCE</scope>
    <source>
        <strain evidence="3">44XB</strain>
    </source>
</reference>
<dbReference type="EMBL" id="CP129113">
    <property type="protein sequence ID" value="WLV25641.1"/>
    <property type="molecule type" value="Genomic_DNA"/>
</dbReference>
<proteinExistence type="predicted"/>
<evidence type="ECO:0000256" key="1">
    <source>
        <dbReference type="SAM" id="Phobius"/>
    </source>
</evidence>
<keyword evidence="1" id="KW-0472">Membrane</keyword>
<dbReference type="Proteomes" id="UP001180087">
    <property type="component" value="Chromosome"/>
</dbReference>